<dbReference type="EMBL" id="JAMKFB020000001">
    <property type="protein sequence ID" value="KAL0204004.1"/>
    <property type="molecule type" value="Genomic_DNA"/>
</dbReference>
<feature type="non-terminal residue" evidence="2">
    <location>
        <position position="127"/>
    </location>
</feature>
<evidence type="ECO:0000313" key="3">
    <source>
        <dbReference type="Proteomes" id="UP001529510"/>
    </source>
</evidence>
<feature type="compositionally biased region" description="Basic and acidic residues" evidence="1">
    <location>
        <begin position="16"/>
        <end position="40"/>
    </location>
</feature>
<reference evidence="2 3" key="1">
    <citation type="submission" date="2024-05" db="EMBL/GenBank/DDBJ databases">
        <title>Genome sequencing and assembly of Indian major carp, Cirrhinus mrigala (Hamilton, 1822).</title>
        <authorList>
            <person name="Mohindra V."/>
            <person name="Chowdhury L.M."/>
            <person name="Lal K."/>
            <person name="Jena J.K."/>
        </authorList>
    </citation>
    <scope>NUCLEOTIDE SEQUENCE [LARGE SCALE GENOMIC DNA]</scope>
    <source>
        <strain evidence="2">CM1030</strain>
        <tissue evidence="2">Blood</tissue>
    </source>
</reference>
<feature type="region of interest" description="Disordered" evidence="1">
    <location>
        <begin position="1"/>
        <end position="127"/>
    </location>
</feature>
<evidence type="ECO:0000313" key="2">
    <source>
        <dbReference type="EMBL" id="KAL0204004.1"/>
    </source>
</evidence>
<dbReference type="AlphaFoldDB" id="A0ABD0RZL8"/>
<dbReference type="Proteomes" id="UP001529510">
    <property type="component" value="Unassembled WGS sequence"/>
</dbReference>
<feature type="compositionally biased region" description="Polar residues" evidence="1">
    <location>
        <begin position="93"/>
        <end position="106"/>
    </location>
</feature>
<comment type="caution">
    <text evidence="2">The sequence shown here is derived from an EMBL/GenBank/DDBJ whole genome shotgun (WGS) entry which is preliminary data.</text>
</comment>
<name>A0ABD0RZL8_CIRMR</name>
<feature type="compositionally biased region" description="Acidic residues" evidence="1">
    <location>
        <begin position="41"/>
        <end position="52"/>
    </location>
</feature>
<proteinExistence type="predicted"/>
<feature type="compositionally biased region" description="Pro residues" evidence="1">
    <location>
        <begin position="1"/>
        <end position="12"/>
    </location>
</feature>
<accession>A0ABD0RZL8</accession>
<feature type="non-terminal residue" evidence="2">
    <location>
        <position position="1"/>
    </location>
</feature>
<organism evidence="2 3">
    <name type="scientific">Cirrhinus mrigala</name>
    <name type="common">Mrigala</name>
    <dbReference type="NCBI Taxonomy" id="683832"/>
    <lineage>
        <taxon>Eukaryota</taxon>
        <taxon>Metazoa</taxon>
        <taxon>Chordata</taxon>
        <taxon>Craniata</taxon>
        <taxon>Vertebrata</taxon>
        <taxon>Euteleostomi</taxon>
        <taxon>Actinopterygii</taxon>
        <taxon>Neopterygii</taxon>
        <taxon>Teleostei</taxon>
        <taxon>Ostariophysi</taxon>
        <taxon>Cypriniformes</taxon>
        <taxon>Cyprinidae</taxon>
        <taxon>Labeoninae</taxon>
        <taxon>Labeonini</taxon>
        <taxon>Cirrhinus</taxon>
    </lineage>
</organism>
<keyword evidence="3" id="KW-1185">Reference proteome</keyword>
<protein>
    <submittedName>
        <fullName evidence="2">Uncharacterized protein</fullName>
    </submittedName>
</protein>
<gene>
    <name evidence="2" type="ORF">M9458_002022</name>
</gene>
<sequence>PPPIMPPEPPNPVMFDLKRPLTSTERRVLEEELAEKAKDEKEDDEEDEEDERQPDIQKDDMLARRTGAFQKPASGNSYNRFLPQPGSKKENATAASSAQKGITGTSGDPDLQYLERNIKTKRTMIGQ</sequence>
<feature type="compositionally biased region" description="Basic and acidic residues" evidence="1">
    <location>
        <begin position="53"/>
        <end position="63"/>
    </location>
</feature>
<evidence type="ECO:0000256" key="1">
    <source>
        <dbReference type="SAM" id="MobiDB-lite"/>
    </source>
</evidence>